<reference evidence="2" key="1">
    <citation type="submission" date="2024-06" db="EMBL/GenBank/DDBJ databases">
        <title>Sequencing and assembly of the genome of Dyadobacter sp. strain 676, a symbiont of Cyamopsis tetragonoloba.</title>
        <authorList>
            <person name="Guro P."/>
            <person name="Sazanova A."/>
            <person name="Kuznetsova I."/>
            <person name="Belimov A."/>
            <person name="Safronova V."/>
        </authorList>
    </citation>
    <scope>NUCLEOTIDE SEQUENCE</scope>
    <source>
        <strain evidence="2">676</strain>
    </source>
</reference>
<dbReference type="Pfam" id="PF18962">
    <property type="entry name" value="Por_Secre_tail"/>
    <property type="match status" value="1"/>
</dbReference>
<organism evidence="2">
    <name type="scientific">Dyadobacter sp. 676</name>
    <dbReference type="NCBI Taxonomy" id="3088362"/>
    <lineage>
        <taxon>Bacteria</taxon>
        <taxon>Pseudomonadati</taxon>
        <taxon>Bacteroidota</taxon>
        <taxon>Cytophagia</taxon>
        <taxon>Cytophagales</taxon>
        <taxon>Spirosomataceae</taxon>
        <taxon>Dyadobacter</taxon>
    </lineage>
</organism>
<evidence type="ECO:0000259" key="1">
    <source>
        <dbReference type="Pfam" id="PF18962"/>
    </source>
</evidence>
<evidence type="ECO:0000313" key="2">
    <source>
        <dbReference type="EMBL" id="XCH26703.1"/>
    </source>
</evidence>
<dbReference type="EMBL" id="CP159289">
    <property type="protein sequence ID" value="XCH26703.1"/>
    <property type="molecule type" value="Genomic_DNA"/>
</dbReference>
<dbReference type="InterPro" id="IPR026444">
    <property type="entry name" value="Secre_tail"/>
</dbReference>
<dbReference type="NCBIfam" id="TIGR04183">
    <property type="entry name" value="Por_Secre_tail"/>
    <property type="match status" value="1"/>
</dbReference>
<dbReference type="RefSeq" id="WP_353721986.1">
    <property type="nucleotide sequence ID" value="NZ_CP159289.1"/>
</dbReference>
<dbReference type="AlphaFoldDB" id="A0AAU8FQ31"/>
<protein>
    <submittedName>
        <fullName evidence="2">T9SS type A sorting domain-containing protein</fullName>
    </submittedName>
</protein>
<accession>A0AAU8FQ31</accession>
<name>A0AAU8FQ31_9BACT</name>
<feature type="domain" description="Secretion system C-terminal sorting" evidence="1">
    <location>
        <begin position="162"/>
        <end position="229"/>
    </location>
</feature>
<gene>
    <name evidence="2" type="ORF">ABV298_10020</name>
</gene>
<sequence length="231" mass="25761">MTKLQKAYTYNVAQNSRVASFYDADRANVHQVLLQGDPALRILITDGALPVKLISFGAKTENEKVRVDWKTASEKNNSHFIVERSYNGKLFEEIGRVEGKGTTETETSYTFYDSKPLTGVSYYRLKQVDNSTVVDGNIVDGKSTYSTIVSVRREESKFFVVSPNPIADVAEIALNAPVKIRSWNLVNIAGQPVLKDQTGLKLNLSQLAAGEYILEVHTENGDVYHKKVVKK</sequence>
<proteinExistence type="predicted"/>